<evidence type="ECO:0000313" key="6">
    <source>
        <dbReference type="Proteomes" id="UP000009168"/>
    </source>
</evidence>
<dbReference type="AlphaFoldDB" id="W7X8D1"/>
<dbReference type="STRING" id="312017.W7X8D1"/>
<evidence type="ECO:0000313" key="5">
    <source>
        <dbReference type="EMBL" id="EWS75640.1"/>
    </source>
</evidence>
<dbReference type="Proteomes" id="UP000009168">
    <property type="component" value="Unassembled WGS sequence"/>
</dbReference>
<name>W7X8D1_TETTS</name>
<keyword evidence="2 3" id="KW-0802">TPR repeat</keyword>
<dbReference type="SUPFAM" id="SSF48452">
    <property type="entry name" value="TPR-like"/>
    <property type="match status" value="3"/>
</dbReference>
<dbReference type="Gene3D" id="1.25.40.10">
    <property type="entry name" value="Tetratricopeptide repeat domain"/>
    <property type="match status" value="3"/>
</dbReference>
<dbReference type="PANTHER" id="PTHR45641:SF19">
    <property type="entry name" value="NEPHROCYSTIN-3"/>
    <property type="match status" value="1"/>
</dbReference>
<feature type="coiled-coil region" evidence="4">
    <location>
        <begin position="150"/>
        <end position="196"/>
    </location>
</feature>
<feature type="repeat" description="TPR" evidence="3">
    <location>
        <begin position="318"/>
        <end position="351"/>
    </location>
</feature>
<feature type="repeat" description="TPR" evidence="3">
    <location>
        <begin position="270"/>
        <end position="303"/>
    </location>
</feature>
<dbReference type="RefSeq" id="XP_012651786.1">
    <property type="nucleotide sequence ID" value="XM_012796332.1"/>
</dbReference>
<reference evidence="6" key="1">
    <citation type="journal article" date="2006" name="PLoS Biol.">
        <title>Macronuclear genome sequence of the ciliate Tetrahymena thermophila, a model eukaryote.</title>
        <authorList>
            <person name="Eisen J.A."/>
            <person name="Coyne R.S."/>
            <person name="Wu M."/>
            <person name="Wu D."/>
            <person name="Thiagarajan M."/>
            <person name="Wortman J.R."/>
            <person name="Badger J.H."/>
            <person name="Ren Q."/>
            <person name="Amedeo P."/>
            <person name="Jones K.M."/>
            <person name="Tallon L.J."/>
            <person name="Delcher A.L."/>
            <person name="Salzberg S.L."/>
            <person name="Silva J.C."/>
            <person name="Haas B.J."/>
            <person name="Majoros W.H."/>
            <person name="Farzad M."/>
            <person name="Carlton J.M."/>
            <person name="Smith R.K. Jr."/>
            <person name="Garg J."/>
            <person name="Pearlman R.E."/>
            <person name="Karrer K.M."/>
            <person name="Sun L."/>
            <person name="Manning G."/>
            <person name="Elde N.C."/>
            <person name="Turkewitz A.P."/>
            <person name="Asai D.J."/>
            <person name="Wilkes D.E."/>
            <person name="Wang Y."/>
            <person name="Cai H."/>
            <person name="Collins K."/>
            <person name="Stewart B.A."/>
            <person name="Lee S.R."/>
            <person name="Wilamowska K."/>
            <person name="Weinberg Z."/>
            <person name="Ruzzo W.L."/>
            <person name="Wloga D."/>
            <person name="Gaertig J."/>
            <person name="Frankel J."/>
            <person name="Tsao C.-C."/>
            <person name="Gorovsky M.A."/>
            <person name="Keeling P.J."/>
            <person name="Waller R.F."/>
            <person name="Patron N.J."/>
            <person name="Cherry J.M."/>
            <person name="Stover N.A."/>
            <person name="Krieger C.J."/>
            <person name="del Toro C."/>
            <person name="Ryder H.F."/>
            <person name="Williamson S.C."/>
            <person name="Barbeau R.A."/>
            <person name="Hamilton E.P."/>
            <person name="Orias E."/>
        </authorList>
    </citation>
    <scope>NUCLEOTIDE SEQUENCE [LARGE SCALE GENOMIC DNA]</scope>
    <source>
        <strain evidence="6">SB210</strain>
    </source>
</reference>
<protein>
    <submittedName>
        <fullName evidence="5">Tetratricopeptide repeat protein</fullName>
    </submittedName>
</protein>
<proteinExistence type="predicted"/>
<dbReference type="EMBL" id="GG662793">
    <property type="protein sequence ID" value="EWS75640.1"/>
    <property type="molecule type" value="Genomic_DNA"/>
</dbReference>
<dbReference type="GeneID" id="24437481"/>
<evidence type="ECO:0000256" key="2">
    <source>
        <dbReference type="ARBA" id="ARBA00022803"/>
    </source>
</evidence>
<dbReference type="SMART" id="SM00028">
    <property type="entry name" value="TPR"/>
    <property type="match status" value="8"/>
</dbReference>
<dbReference type="Pfam" id="PF13181">
    <property type="entry name" value="TPR_8"/>
    <property type="match status" value="2"/>
</dbReference>
<keyword evidence="4" id="KW-0175">Coiled coil</keyword>
<organism evidence="5 6">
    <name type="scientific">Tetrahymena thermophila (strain SB210)</name>
    <dbReference type="NCBI Taxonomy" id="312017"/>
    <lineage>
        <taxon>Eukaryota</taxon>
        <taxon>Sar</taxon>
        <taxon>Alveolata</taxon>
        <taxon>Ciliophora</taxon>
        <taxon>Intramacronucleata</taxon>
        <taxon>Oligohymenophorea</taxon>
        <taxon>Hymenostomatida</taxon>
        <taxon>Tetrahymenina</taxon>
        <taxon>Tetrahymenidae</taxon>
        <taxon>Tetrahymena</taxon>
    </lineage>
</organism>
<accession>W7X8D1</accession>
<gene>
    <name evidence="5" type="ORF">TTHERM_000140859</name>
</gene>
<keyword evidence="1" id="KW-0677">Repeat</keyword>
<dbReference type="PROSITE" id="PS50005">
    <property type="entry name" value="TPR"/>
    <property type="match status" value="5"/>
</dbReference>
<feature type="coiled-coil region" evidence="4">
    <location>
        <begin position="71"/>
        <end position="126"/>
    </location>
</feature>
<sequence>MSYIEIFELNQHSTEGDLKHCIEWIQENFKESKFINISIVIKRSESQHIQIEELIKDEKIQSDGKKKGNSISLKKVTLQDMEKQMEQKKQQKQIDTQLQISQSSDLAKMQKRMSKYQNNQINEENKEYEQLDELKHMIKKSEELLSLQQYEEAAEQQAKIQTTCQQLLDRIEENHSTAQQNNLQRQNQDVKEVEKDQEMDSVYLQLITLFINNYIQQGKCQFLQKKNEEAILFFEKGIEYYNQVKNKKLIVKKYNLDVMVDYVINPHVLEDLYSSLGDTYHSQNKYDKSIENFQFAIQIIDRYSSEQQKQYQGQKKKGDLFNLIGYAYYCIGDIQKAIESFTQSLQICMDLNGEKDVQVANRMNNLAEAYRYVKQYEKALKYFIKSLDIKKQEEMTQKNIQSLGMTCKNIGITYQETNQYEKAIEYYLQSIEYFKNFYSDHYKDEGGSILNALYTQTAQCYKELNNFQEATKLYEKVYEINKSMYGLKNIQTINCANNLASLLFKLQHFEKSVELFEQILGFQKQYYGEQSIQVVQTLVNMGTIFCKMKKYELGIEKIDIALKIFEQNPNSDQQTIESTKQAKQYYQKKFQQFKQQASLQLSKKDLKIEEL</sequence>
<dbReference type="KEGG" id="tet:TTHERM_000140859"/>
<dbReference type="InParanoid" id="W7X8D1"/>
<evidence type="ECO:0000256" key="4">
    <source>
        <dbReference type="SAM" id="Coils"/>
    </source>
</evidence>
<dbReference type="PANTHER" id="PTHR45641">
    <property type="entry name" value="TETRATRICOPEPTIDE REPEAT PROTEIN (AFU_ORTHOLOGUE AFUA_6G03870)"/>
    <property type="match status" value="1"/>
</dbReference>
<dbReference type="OrthoDB" id="293874at2759"/>
<feature type="repeat" description="TPR" evidence="3">
    <location>
        <begin position="404"/>
        <end position="437"/>
    </location>
</feature>
<evidence type="ECO:0000256" key="1">
    <source>
        <dbReference type="ARBA" id="ARBA00022737"/>
    </source>
</evidence>
<evidence type="ECO:0000256" key="3">
    <source>
        <dbReference type="PROSITE-ProRule" id="PRU00339"/>
    </source>
</evidence>
<feature type="repeat" description="TPR" evidence="3">
    <location>
        <begin position="360"/>
        <end position="393"/>
    </location>
</feature>
<keyword evidence="6" id="KW-1185">Reference proteome</keyword>
<dbReference type="InterPro" id="IPR019734">
    <property type="entry name" value="TPR_rpt"/>
</dbReference>
<feature type="repeat" description="TPR" evidence="3">
    <location>
        <begin position="451"/>
        <end position="484"/>
    </location>
</feature>
<dbReference type="Pfam" id="PF13424">
    <property type="entry name" value="TPR_12"/>
    <property type="match status" value="2"/>
</dbReference>
<dbReference type="InterPro" id="IPR011990">
    <property type="entry name" value="TPR-like_helical_dom_sf"/>
</dbReference>